<evidence type="ECO:0000313" key="3">
    <source>
        <dbReference type="Proteomes" id="UP000634136"/>
    </source>
</evidence>
<feature type="region of interest" description="Disordered" evidence="1">
    <location>
        <begin position="1"/>
        <end position="42"/>
    </location>
</feature>
<dbReference type="Proteomes" id="UP000634136">
    <property type="component" value="Unassembled WGS sequence"/>
</dbReference>
<dbReference type="EMBL" id="JAAIUW010000013">
    <property type="protein sequence ID" value="KAF7802856.1"/>
    <property type="molecule type" value="Genomic_DNA"/>
</dbReference>
<protein>
    <submittedName>
        <fullName evidence="2">Uncharacterized protein</fullName>
    </submittedName>
</protein>
<feature type="compositionally biased region" description="Basic and acidic residues" evidence="1">
    <location>
        <begin position="26"/>
        <end position="42"/>
    </location>
</feature>
<proteinExistence type="predicted"/>
<keyword evidence="3" id="KW-1185">Reference proteome</keyword>
<gene>
    <name evidence="2" type="ORF">G2W53_041967</name>
</gene>
<reference evidence="2" key="1">
    <citation type="submission" date="2020-09" db="EMBL/GenBank/DDBJ databases">
        <title>Genome-Enabled Discovery of Anthraquinone Biosynthesis in Senna tora.</title>
        <authorList>
            <person name="Kang S.-H."/>
            <person name="Pandey R.P."/>
            <person name="Lee C.-M."/>
            <person name="Sim J.-S."/>
            <person name="Jeong J.-T."/>
            <person name="Choi B.-S."/>
            <person name="Jung M."/>
            <person name="Ginzburg D."/>
            <person name="Zhao K."/>
            <person name="Won S.Y."/>
            <person name="Oh T.-J."/>
            <person name="Yu Y."/>
            <person name="Kim N.-H."/>
            <person name="Lee O.R."/>
            <person name="Lee T.-H."/>
            <person name="Bashyal P."/>
            <person name="Kim T.-S."/>
            <person name="Lee W.-H."/>
            <person name="Kawkins C."/>
            <person name="Kim C.-K."/>
            <person name="Kim J.S."/>
            <person name="Ahn B.O."/>
            <person name="Rhee S.Y."/>
            <person name="Sohng J.K."/>
        </authorList>
    </citation>
    <scope>NUCLEOTIDE SEQUENCE</scope>
    <source>
        <tissue evidence="2">Leaf</tissue>
    </source>
</reference>
<comment type="caution">
    <text evidence="2">The sequence shown here is derived from an EMBL/GenBank/DDBJ whole genome shotgun (WGS) entry which is preliminary data.</text>
</comment>
<evidence type="ECO:0000313" key="2">
    <source>
        <dbReference type="EMBL" id="KAF7802856.1"/>
    </source>
</evidence>
<organism evidence="2 3">
    <name type="scientific">Senna tora</name>
    <dbReference type="NCBI Taxonomy" id="362788"/>
    <lineage>
        <taxon>Eukaryota</taxon>
        <taxon>Viridiplantae</taxon>
        <taxon>Streptophyta</taxon>
        <taxon>Embryophyta</taxon>
        <taxon>Tracheophyta</taxon>
        <taxon>Spermatophyta</taxon>
        <taxon>Magnoliopsida</taxon>
        <taxon>eudicotyledons</taxon>
        <taxon>Gunneridae</taxon>
        <taxon>Pentapetalae</taxon>
        <taxon>rosids</taxon>
        <taxon>fabids</taxon>
        <taxon>Fabales</taxon>
        <taxon>Fabaceae</taxon>
        <taxon>Caesalpinioideae</taxon>
        <taxon>Cassia clade</taxon>
        <taxon>Senna</taxon>
    </lineage>
</organism>
<evidence type="ECO:0000256" key="1">
    <source>
        <dbReference type="SAM" id="MobiDB-lite"/>
    </source>
</evidence>
<name>A0A834SGJ9_9FABA</name>
<accession>A0A834SGJ9</accession>
<sequence length="123" mass="13782">MVSSWNPTKGVGQVRTKASNDAGNDINHEGERNRDEGNEQKSKCTSVYCGWNWVLEAVVVVRVSMISGTDKKMDVDVRHEARIHCIYSGVHISVFSKLSGRKIILVVGRYNKPLKFPPPLYGH</sequence>
<dbReference type="AlphaFoldDB" id="A0A834SGJ9"/>